<feature type="transmembrane region" description="Helical" evidence="3">
    <location>
        <begin position="543"/>
        <end position="564"/>
    </location>
</feature>
<protein>
    <recommendedName>
        <fullName evidence="6">Calcineurin-like phosphoesterase domain-containing protein</fullName>
    </recommendedName>
</protein>
<evidence type="ECO:0000256" key="2">
    <source>
        <dbReference type="SAM" id="MobiDB-lite"/>
    </source>
</evidence>
<sequence length="586" mass="64501">MRLSTVCLTLARFLLPPAIIGTVYLYTYPILQCSFPLAKRAEAACYFDGSNRPAIPAETAPFRLLALGDPQLEGDTSLPSGFAGGHYFPSLKDGFWHGVQQCGDSARVWCGIRPALAGLMTQDVPRLFEGSRKRVDLWGNDLYLAHIYWLVSWWTQPTHTVVLGDLLGSQWIGDDEFKRRSGRFWGKVFRGAEKVPREVTDVSGRVEVLGRDPRWRRRVMAVAGNHDVGYAGDLDKHRIERFEDMYGRVNWAIRFRLNDSSSAEAAARSPPSLFSTTSLAPTPPELRLVILNSMNLDAPAYDPELRQQSLDFLANQLENNAMTSHGHASSSANSATILLTHIPLHKPAGICVDAPYFSYFPAHQGGGIKEQNHLSQNTSEHILAGLLGDGSEEQGSRRGGAAAIVLNGHDHEGCDTLHYRRANPPTNTPLGGAGGAGEAAVEDDTPPEETPQLQQQRKWRAERHPSSYPQHLQHLAPGPAPDSTGPMLREITVRSMMGSFSGNAGLLSAWFEADEGNEGNEEEGGQGRWRFEYSSCMLGVHHIWWAVHVLDLVVVALGVVGVGLEVREEVGAARRAEEEERKARKI</sequence>
<dbReference type="EMBL" id="JAVFHQ010000096">
    <property type="protein sequence ID" value="KAK4539414.1"/>
    <property type="molecule type" value="Genomic_DNA"/>
</dbReference>
<reference evidence="4 5" key="1">
    <citation type="submission" date="2021-11" db="EMBL/GenBank/DDBJ databases">
        <title>Black yeast isolated from Biological Soil Crust.</title>
        <authorList>
            <person name="Kurbessoian T."/>
        </authorList>
    </citation>
    <scope>NUCLEOTIDE SEQUENCE [LARGE SCALE GENOMIC DNA]</scope>
    <source>
        <strain evidence="4 5">CCFEE 5522</strain>
    </source>
</reference>
<dbReference type="Gene3D" id="3.60.21.10">
    <property type="match status" value="1"/>
</dbReference>
<keyword evidence="5" id="KW-1185">Reference proteome</keyword>
<dbReference type="Proteomes" id="UP001324427">
    <property type="component" value="Unassembled WGS sequence"/>
</dbReference>
<dbReference type="SUPFAM" id="SSF56300">
    <property type="entry name" value="Metallo-dependent phosphatases"/>
    <property type="match status" value="1"/>
</dbReference>
<evidence type="ECO:0008006" key="6">
    <source>
        <dbReference type="Google" id="ProtNLM"/>
    </source>
</evidence>
<dbReference type="PANTHER" id="PTHR13315:SF1">
    <property type="entry name" value="PROTEIN TED1"/>
    <property type="match status" value="1"/>
</dbReference>
<dbReference type="PANTHER" id="PTHR13315">
    <property type="entry name" value="METALLO PHOSPHOESTERASE RELATED"/>
    <property type="match status" value="1"/>
</dbReference>
<dbReference type="GO" id="GO:0005783">
    <property type="term" value="C:endoplasmic reticulum"/>
    <property type="evidence" value="ECO:0007669"/>
    <property type="project" value="TreeGrafter"/>
</dbReference>
<dbReference type="AlphaFoldDB" id="A0AAV9J482"/>
<evidence type="ECO:0000313" key="4">
    <source>
        <dbReference type="EMBL" id="KAK4539414.1"/>
    </source>
</evidence>
<accession>A0AAV9J482</accession>
<keyword evidence="3" id="KW-0812">Transmembrane</keyword>
<evidence type="ECO:0000313" key="5">
    <source>
        <dbReference type="Proteomes" id="UP001324427"/>
    </source>
</evidence>
<organism evidence="4 5">
    <name type="scientific">Oleoguttula mirabilis</name>
    <dbReference type="NCBI Taxonomy" id="1507867"/>
    <lineage>
        <taxon>Eukaryota</taxon>
        <taxon>Fungi</taxon>
        <taxon>Dikarya</taxon>
        <taxon>Ascomycota</taxon>
        <taxon>Pezizomycotina</taxon>
        <taxon>Dothideomycetes</taxon>
        <taxon>Dothideomycetidae</taxon>
        <taxon>Mycosphaerellales</taxon>
        <taxon>Teratosphaeriaceae</taxon>
        <taxon>Oleoguttula</taxon>
    </lineage>
</organism>
<name>A0AAV9J482_9PEZI</name>
<evidence type="ECO:0000256" key="1">
    <source>
        <dbReference type="ARBA" id="ARBA00023136"/>
    </source>
</evidence>
<comment type="caution">
    <text evidence="4">The sequence shown here is derived from an EMBL/GenBank/DDBJ whole genome shotgun (WGS) entry which is preliminary data.</text>
</comment>
<proteinExistence type="predicted"/>
<feature type="region of interest" description="Disordered" evidence="2">
    <location>
        <begin position="421"/>
        <end position="486"/>
    </location>
</feature>
<dbReference type="GO" id="GO:0016020">
    <property type="term" value="C:membrane"/>
    <property type="evidence" value="ECO:0007669"/>
    <property type="project" value="GOC"/>
</dbReference>
<keyword evidence="1 3" id="KW-0472">Membrane</keyword>
<keyword evidence="3" id="KW-1133">Transmembrane helix</keyword>
<evidence type="ECO:0000256" key="3">
    <source>
        <dbReference type="SAM" id="Phobius"/>
    </source>
</evidence>
<dbReference type="InterPro" id="IPR029052">
    <property type="entry name" value="Metallo-depent_PP-like"/>
</dbReference>
<dbReference type="GO" id="GO:0006506">
    <property type="term" value="P:GPI anchor biosynthetic process"/>
    <property type="evidence" value="ECO:0007669"/>
    <property type="project" value="InterPro"/>
</dbReference>
<dbReference type="InterPro" id="IPR033308">
    <property type="entry name" value="PGAP5/Cdc1/Ted1"/>
</dbReference>
<gene>
    <name evidence="4" type="ORF">LTR36_010977</name>
</gene>